<feature type="compositionally biased region" description="Polar residues" evidence="1">
    <location>
        <begin position="87"/>
        <end position="101"/>
    </location>
</feature>
<dbReference type="RefSeq" id="XP_003524393.1">
    <property type="nucleotide sequence ID" value="XM_003524345.5"/>
</dbReference>
<dbReference type="GeneID" id="100784232"/>
<reference evidence="2" key="3">
    <citation type="submission" date="2018-07" db="EMBL/GenBank/DDBJ databases">
        <title>WGS assembly of Glycine max.</title>
        <authorList>
            <person name="Schmutz J."/>
            <person name="Cannon S."/>
            <person name="Schlueter J."/>
            <person name="Ma J."/>
            <person name="Mitros T."/>
            <person name="Nelson W."/>
            <person name="Hyten D."/>
            <person name="Song Q."/>
            <person name="Thelen J."/>
            <person name="Cheng J."/>
            <person name="Xu D."/>
            <person name="Hellsten U."/>
            <person name="May G."/>
            <person name="Yu Y."/>
            <person name="Sakurai T."/>
            <person name="Umezawa T."/>
            <person name="Bhattacharyya M."/>
            <person name="Sandhu D."/>
            <person name="Valliyodan B."/>
            <person name="Lindquist E."/>
            <person name="Peto M."/>
            <person name="Grant D."/>
            <person name="Shu S."/>
            <person name="Goodstein D."/>
            <person name="Barry K."/>
            <person name="Futrell-Griggs M."/>
            <person name="Abernathy B."/>
            <person name="Du J."/>
            <person name="Tian Z."/>
            <person name="Zhu L."/>
            <person name="Gill N."/>
            <person name="Joshi T."/>
            <person name="Libault M."/>
            <person name="Sethuraman A."/>
            <person name="Zhang X."/>
            <person name="Shinozaki K."/>
            <person name="Nguyen H."/>
            <person name="Wing R."/>
            <person name="Cregan P."/>
            <person name="Specht J."/>
            <person name="Grimwood J."/>
            <person name="Rokhsar D."/>
            <person name="Stacey G."/>
            <person name="Shoemaker R."/>
            <person name="Jackson S."/>
        </authorList>
    </citation>
    <scope>NUCLEOTIDE SEQUENCE</scope>
    <source>
        <tissue evidence="2">Callus</tissue>
    </source>
</reference>
<gene>
    <name evidence="3" type="primary">LOC100784232</name>
    <name evidence="2" type="ORF">GLYMA_05G231000</name>
</gene>
<dbReference type="PaxDb" id="3847-GLYMA05G35440.2"/>
<dbReference type="Proteomes" id="UP000008827">
    <property type="component" value="Chromosome 5"/>
</dbReference>
<dbReference type="EMBL" id="CM000838">
    <property type="protein sequence ID" value="KRH60284.1"/>
    <property type="molecule type" value="Genomic_DNA"/>
</dbReference>
<accession>K7KRN1</accession>
<dbReference type="AlphaFoldDB" id="K7KRN1"/>
<proteinExistence type="predicted"/>
<feature type="compositionally biased region" description="Basic and acidic residues" evidence="1">
    <location>
        <begin position="128"/>
        <end position="138"/>
    </location>
</feature>
<dbReference type="eggNOG" id="ENOG502S265">
    <property type="taxonomic scope" value="Eukaryota"/>
</dbReference>
<dbReference type="OMA" id="HESFLTH"/>
<dbReference type="PANTHER" id="PTHR35461:SF3">
    <property type="entry name" value="OVATE DOMAIN-CONTAINING PROTEIN"/>
    <property type="match status" value="1"/>
</dbReference>
<evidence type="ECO:0000313" key="2">
    <source>
        <dbReference type="EMBL" id="KRH60284.1"/>
    </source>
</evidence>
<evidence type="ECO:0000313" key="4">
    <source>
        <dbReference type="Proteomes" id="UP000008827"/>
    </source>
</evidence>
<feature type="compositionally biased region" description="Basic and acidic residues" evidence="1">
    <location>
        <begin position="102"/>
        <end position="114"/>
    </location>
</feature>
<name>K7KRN1_SOYBN</name>
<evidence type="ECO:0008006" key="5">
    <source>
        <dbReference type="Google" id="ProtNLM"/>
    </source>
</evidence>
<reference evidence="2 3" key="1">
    <citation type="journal article" date="2010" name="Nature">
        <title>Genome sequence of the palaeopolyploid soybean.</title>
        <authorList>
            <person name="Schmutz J."/>
            <person name="Cannon S.B."/>
            <person name="Schlueter J."/>
            <person name="Ma J."/>
            <person name="Mitros T."/>
            <person name="Nelson W."/>
            <person name="Hyten D.L."/>
            <person name="Song Q."/>
            <person name="Thelen J.J."/>
            <person name="Cheng J."/>
            <person name="Xu D."/>
            <person name="Hellsten U."/>
            <person name="May G.D."/>
            <person name="Yu Y."/>
            <person name="Sakurai T."/>
            <person name="Umezawa T."/>
            <person name="Bhattacharyya M.K."/>
            <person name="Sandhu D."/>
            <person name="Valliyodan B."/>
            <person name="Lindquist E."/>
            <person name="Peto M."/>
            <person name="Grant D."/>
            <person name="Shu S."/>
            <person name="Goodstein D."/>
            <person name="Barry K."/>
            <person name="Futrell-Griggs M."/>
            <person name="Abernathy B."/>
            <person name="Du J."/>
            <person name="Tian Z."/>
            <person name="Zhu L."/>
            <person name="Gill N."/>
            <person name="Joshi T."/>
            <person name="Libault M."/>
            <person name="Sethuraman A."/>
            <person name="Zhang X.-C."/>
            <person name="Shinozaki K."/>
            <person name="Nguyen H.T."/>
            <person name="Wing R.A."/>
            <person name="Cregan P."/>
            <person name="Specht J."/>
            <person name="Grimwood J."/>
            <person name="Rokhsar D."/>
            <person name="Stacey G."/>
            <person name="Shoemaker R.C."/>
            <person name="Jackson S.A."/>
        </authorList>
    </citation>
    <scope>NUCLEOTIDE SEQUENCE [LARGE SCALE GENOMIC DNA]</scope>
    <source>
        <strain evidence="3">cv. Williams 82</strain>
        <tissue evidence="2">Callus</tissue>
    </source>
</reference>
<dbReference type="OrthoDB" id="1928787at2759"/>
<protein>
    <recommendedName>
        <fullName evidence="5">OVATE domain-containing protein</fullName>
    </recommendedName>
</protein>
<evidence type="ECO:0000256" key="1">
    <source>
        <dbReference type="SAM" id="MobiDB-lite"/>
    </source>
</evidence>
<dbReference type="PANTHER" id="PTHR35461">
    <property type="entry name" value="BNAANNG14610D PROTEIN"/>
    <property type="match status" value="1"/>
</dbReference>
<dbReference type="STRING" id="3847.K7KRN1"/>
<keyword evidence="4" id="KW-1185">Reference proteome</keyword>
<dbReference type="KEGG" id="gmx:100784232"/>
<feature type="region of interest" description="Disordered" evidence="1">
    <location>
        <begin position="71"/>
        <end position="147"/>
    </location>
</feature>
<dbReference type="EnsemblPlants" id="KRH60284">
    <property type="protein sequence ID" value="KRH60284"/>
    <property type="gene ID" value="GLYMA_05G231000"/>
</dbReference>
<organism evidence="3">
    <name type="scientific">Glycine max</name>
    <name type="common">Soybean</name>
    <name type="synonym">Glycine hispida</name>
    <dbReference type="NCBI Taxonomy" id="3847"/>
    <lineage>
        <taxon>Eukaryota</taxon>
        <taxon>Viridiplantae</taxon>
        <taxon>Streptophyta</taxon>
        <taxon>Embryophyta</taxon>
        <taxon>Tracheophyta</taxon>
        <taxon>Spermatophyta</taxon>
        <taxon>Magnoliopsida</taxon>
        <taxon>eudicotyledons</taxon>
        <taxon>Gunneridae</taxon>
        <taxon>Pentapetalae</taxon>
        <taxon>rosids</taxon>
        <taxon>fabids</taxon>
        <taxon>Fabales</taxon>
        <taxon>Fabaceae</taxon>
        <taxon>Papilionoideae</taxon>
        <taxon>50 kb inversion clade</taxon>
        <taxon>NPAAA clade</taxon>
        <taxon>indigoferoid/millettioid clade</taxon>
        <taxon>Phaseoleae</taxon>
        <taxon>Glycine</taxon>
        <taxon>Glycine subgen. Soja</taxon>
    </lineage>
</organism>
<feature type="compositionally biased region" description="Basic residues" evidence="1">
    <location>
        <begin position="115"/>
        <end position="127"/>
    </location>
</feature>
<dbReference type="Gramene" id="KRH60284">
    <property type="protein sequence ID" value="KRH60284"/>
    <property type="gene ID" value="GLYMA_05G231000"/>
</dbReference>
<sequence>MLLGSSISNTTKKFFQRALENFKSCFSPGYQKLPKTPPHNQFSCSLDINNNPCYEELEKFYSDFTKQWDSEKEKQGRRRSKKKGQEVLNNESFVSLNNASHDQIEKSEECDKNKNKNKMGLTHHREKQKLEKQKLDHTKGRKGNGNCMTEKKLKELEMLDMSDVDYALDIEEVLHYYSRLTCPVYLEIVDKFFMEIYSEFFGAPLGVRPVVTPRTPSIKVRS</sequence>
<evidence type="ECO:0000313" key="3">
    <source>
        <dbReference type="EnsemblPlants" id="KRH60284"/>
    </source>
</evidence>
<dbReference type="HOGENOM" id="CLU_109110_0_0_1"/>
<reference evidence="3" key="2">
    <citation type="submission" date="2018-02" db="UniProtKB">
        <authorList>
            <consortium name="EnsemblPlants"/>
        </authorList>
    </citation>
    <scope>IDENTIFICATION</scope>
    <source>
        <strain evidence="3">Williams 82</strain>
    </source>
</reference>